<protein>
    <submittedName>
        <fullName evidence="2">Uncharacterized protein</fullName>
    </submittedName>
</protein>
<evidence type="ECO:0000313" key="2">
    <source>
        <dbReference type="EMBL" id="CAD5114963.1"/>
    </source>
</evidence>
<name>A0A7I8VGZ1_9ANNE</name>
<dbReference type="EMBL" id="CAJFCJ010000005">
    <property type="protein sequence ID" value="CAD5114963.1"/>
    <property type="molecule type" value="Genomic_DNA"/>
</dbReference>
<sequence>MNSNNTATGYTPRPFSRCGSEAAYENMNRNRGTMGLIMDSECNKNYSDPEAPKPRILSDAAQEYATRNKGSVNLSLDSARSYVEEPKLTTRVRPEGSEYALKNVKGSIDGIFKAKDPYTTPRLASRTSGDGRNIAEKSQGQMNLVLDQSANRKFRNDFPAARVKPEASGNAAKNAGVMHLCLDETKKYSYDYAQPRVKPEASEIASKSRGSMDQVFSSRPCPVETKPPRVRPEATEYAQKNAGSTKELFESYGKLSDDKGTRNARVRGEGQDIAKSGNKGTLHILIEKHGQLPGDSKPPRRLKGSGSRYANRSKGQGMNVMLHGEKKTYKHRSVNV</sequence>
<proteinExistence type="predicted"/>
<keyword evidence="3" id="KW-1185">Reference proteome</keyword>
<dbReference type="OrthoDB" id="6107003at2759"/>
<evidence type="ECO:0000313" key="3">
    <source>
        <dbReference type="Proteomes" id="UP000549394"/>
    </source>
</evidence>
<reference evidence="2 3" key="1">
    <citation type="submission" date="2020-08" db="EMBL/GenBank/DDBJ databases">
        <authorList>
            <person name="Hejnol A."/>
        </authorList>
    </citation>
    <scope>NUCLEOTIDE SEQUENCE [LARGE SCALE GENOMIC DNA]</scope>
</reference>
<feature type="region of interest" description="Disordered" evidence="1">
    <location>
        <begin position="290"/>
        <end position="336"/>
    </location>
</feature>
<feature type="compositionally biased region" description="Polar residues" evidence="1">
    <location>
        <begin position="208"/>
        <end position="217"/>
    </location>
</feature>
<feature type="compositionally biased region" description="Basic and acidic residues" evidence="1">
    <location>
        <begin position="255"/>
        <end position="272"/>
    </location>
</feature>
<dbReference type="Proteomes" id="UP000549394">
    <property type="component" value="Unassembled WGS sequence"/>
</dbReference>
<evidence type="ECO:0000256" key="1">
    <source>
        <dbReference type="SAM" id="MobiDB-lite"/>
    </source>
</evidence>
<organism evidence="2 3">
    <name type="scientific">Dimorphilus gyrociliatus</name>
    <dbReference type="NCBI Taxonomy" id="2664684"/>
    <lineage>
        <taxon>Eukaryota</taxon>
        <taxon>Metazoa</taxon>
        <taxon>Spiralia</taxon>
        <taxon>Lophotrochozoa</taxon>
        <taxon>Annelida</taxon>
        <taxon>Polychaeta</taxon>
        <taxon>Polychaeta incertae sedis</taxon>
        <taxon>Dinophilidae</taxon>
        <taxon>Dimorphilus</taxon>
    </lineage>
</organism>
<feature type="region of interest" description="Disordered" evidence="1">
    <location>
        <begin position="201"/>
        <end position="278"/>
    </location>
</feature>
<accession>A0A7I8VGZ1</accession>
<gene>
    <name evidence="2" type="ORF">DGYR_LOCUS3757</name>
</gene>
<dbReference type="AlphaFoldDB" id="A0A7I8VGZ1"/>
<comment type="caution">
    <text evidence="2">The sequence shown here is derived from an EMBL/GenBank/DDBJ whole genome shotgun (WGS) entry which is preliminary data.</text>
</comment>